<reference evidence="1 2" key="1">
    <citation type="journal article" date="2019" name="Nat. Med.">
        <title>A library of human gut bacterial isolates paired with longitudinal multiomics data enables mechanistic microbiome research.</title>
        <authorList>
            <person name="Poyet M."/>
            <person name="Groussin M."/>
            <person name="Gibbons S.M."/>
            <person name="Avila-Pacheco J."/>
            <person name="Jiang X."/>
            <person name="Kearney S.M."/>
            <person name="Perrotta A.R."/>
            <person name="Berdy B."/>
            <person name="Zhao S."/>
            <person name="Lieberman T.D."/>
            <person name="Swanson P.K."/>
            <person name="Smith M."/>
            <person name="Roesemann S."/>
            <person name="Alexander J.E."/>
            <person name="Rich S.A."/>
            <person name="Livny J."/>
            <person name="Vlamakis H."/>
            <person name="Clish C."/>
            <person name="Bullock K."/>
            <person name="Deik A."/>
            <person name="Scott J."/>
            <person name="Pierce K.A."/>
            <person name="Xavier R.J."/>
            <person name="Alm E.J."/>
        </authorList>
    </citation>
    <scope>NUCLEOTIDE SEQUENCE [LARGE SCALE GENOMIC DNA]</scope>
    <source>
        <strain evidence="1 2">BIOML-A2</strain>
    </source>
</reference>
<dbReference type="Proteomes" id="UP000434475">
    <property type="component" value="Unassembled WGS sequence"/>
</dbReference>
<protein>
    <submittedName>
        <fullName evidence="1">Uncharacterized protein</fullName>
    </submittedName>
</protein>
<evidence type="ECO:0000313" key="1">
    <source>
        <dbReference type="EMBL" id="MSB19692.1"/>
    </source>
</evidence>
<dbReference type="AlphaFoldDB" id="A0A6I2R8U3"/>
<dbReference type="EMBL" id="WKPR01000007">
    <property type="protein sequence ID" value="MSB19692.1"/>
    <property type="molecule type" value="Genomic_DNA"/>
</dbReference>
<name>A0A6I2R8U3_FLAPL</name>
<organism evidence="1 2">
    <name type="scientific">Flavonifractor plautii</name>
    <name type="common">Fusobacterium plautii</name>
    <dbReference type="NCBI Taxonomy" id="292800"/>
    <lineage>
        <taxon>Bacteria</taxon>
        <taxon>Bacillati</taxon>
        <taxon>Bacillota</taxon>
        <taxon>Clostridia</taxon>
        <taxon>Eubacteriales</taxon>
        <taxon>Oscillospiraceae</taxon>
        <taxon>Flavonifractor</taxon>
    </lineage>
</organism>
<proteinExistence type="predicted"/>
<comment type="caution">
    <text evidence="1">The sequence shown here is derived from an EMBL/GenBank/DDBJ whole genome shotgun (WGS) entry which is preliminary data.</text>
</comment>
<dbReference type="RefSeq" id="WP_172697570.1">
    <property type="nucleotide sequence ID" value="NZ_JAJCGY010000001.1"/>
</dbReference>
<accession>A0A6I2R8U3</accession>
<sequence>MTNREAYLDDLDELLKEIDQLLSAVPIGKTKLEHQAREQAEDVAGRARATINCMKRDYIIAE</sequence>
<gene>
    <name evidence="1" type="ORF">GKE97_09190</name>
</gene>
<evidence type="ECO:0000313" key="2">
    <source>
        <dbReference type="Proteomes" id="UP000434475"/>
    </source>
</evidence>